<sequence length="135" mass="15363">MGPSRQCEVCKETASKYKCPSCLLPYCSLVCFKKHKETPCKVAPPPSENIGKFHTALPKRSYQVGEESWVLKKQQLRSLVDCQEIHDSLKNEEIRNLIQAIDSSEFPEDDLTKAMKGELFLDFTNKILSIISPEE</sequence>
<dbReference type="InterPro" id="IPR048371">
    <property type="entry name" value="ZNHIT3_C"/>
</dbReference>
<reference evidence="14" key="1">
    <citation type="submission" date="2020-02" db="EMBL/GenBank/DDBJ databases">
        <authorList>
            <person name="Scholz U."/>
            <person name="Mascher M."/>
            <person name="Fiebig A."/>
        </authorList>
    </citation>
    <scope>NUCLEOTIDE SEQUENCE</scope>
</reference>
<keyword evidence="8" id="KW-0862">Zinc</keyword>
<evidence type="ECO:0000313" key="15">
    <source>
        <dbReference type="Proteomes" id="UP000663760"/>
    </source>
</evidence>
<dbReference type="OrthoDB" id="18412at2759"/>
<evidence type="ECO:0000256" key="4">
    <source>
        <dbReference type="ARBA" id="ARBA00022490"/>
    </source>
</evidence>
<evidence type="ECO:0000256" key="11">
    <source>
        <dbReference type="PROSITE-ProRule" id="PRU00453"/>
    </source>
</evidence>
<evidence type="ECO:0000256" key="1">
    <source>
        <dbReference type="ARBA" id="ARBA00004123"/>
    </source>
</evidence>
<evidence type="ECO:0000256" key="3">
    <source>
        <dbReference type="ARBA" id="ARBA00021568"/>
    </source>
</evidence>
<dbReference type="GO" id="GO:0000463">
    <property type="term" value="P:maturation of LSU-rRNA from tricistronic rRNA transcript (SSU-rRNA, 5.8S rRNA, LSU-rRNA)"/>
    <property type="evidence" value="ECO:0007669"/>
    <property type="project" value="TreeGrafter"/>
</dbReference>
<keyword evidence="4" id="KW-0963">Cytoplasm</keyword>
<dbReference type="InterPro" id="IPR051639">
    <property type="entry name" value="BCD1"/>
</dbReference>
<dbReference type="AlphaFoldDB" id="A0A7I8KMF0"/>
<dbReference type="SUPFAM" id="SSF144232">
    <property type="entry name" value="HIT/MYND zinc finger-like"/>
    <property type="match status" value="1"/>
</dbReference>
<keyword evidence="5" id="KW-0597">Phosphoprotein</keyword>
<evidence type="ECO:0000256" key="6">
    <source>
        <dbReference type="ARBA" id="ARBA00022723"/>
    </source>
</evidence>
<dbReference type="GO" id="GO:0070761">
    <property type="term" value="C:pre-snoRNP complex"/>
    <property type="evidence" value="ECO:0007669"/>
    <property type="project" value="TreeGrafter"/>
</dbReference>
<evidence type="ECO:0000313" key="13">
    <source>
        <dbReference type="EMBL" id="CAA2622997.1"/>
    </source>
</evidence>
<dbReference type="PROSITE" id="PS51083">
    <property type="entry name" value="ZF_HIT"/>
    <property type="match status" value="1"/>
</dbReference>
<name>A0A7I8KMF0_SPIIN</name>
<evidence type="ECO:0000256" key="7">
    <source>
        <dbReference type="ARBA" id="ARBA00022771"/>
    </source>
</evidence>
<evidence type="ECO:0000313" key="14">
    <source>
        <dbReference type="EMBL" id="CAA7398969.1"/>
    </source>
</evidence>
<evidence type="ECO:0000256" key="2">
    <source>
        <dbReference type="ARBA" id="ARBA00004496"/>
    </source>
</evidence>
<dbReference type="Pfam" id="PF04438">
    <property type="entry name" value="zf-HIT"/>
    <property type="match status" value="1"/>
</dbReference>
<dbReference type="EMBL" id="LR746270">
    <property type="protein sequence ID" value="CAA7398969.1"/>
    <property type="molecule type" value="Genomic_DNA"/>
</dbReference>
<keyword evidence="7 11" id="KW-0863">Zinc-finger</keyword>
<feature type="domain" description="HIT-type" evidence="12">
    <location>
        <begin position="7"/>
        <end position="40"/>
    </location>
</feature>
<gene>
    <name evidence="13" type="ORF">SI7747_07008950</name>
    <name evidence="14" type="ORF">SI8410_07009639</name>
</gene>
<keyword evidence="15" id="KW-1185">Reference proteome</keyword>
<dbReference type="PANTHER" id="PTHR13483">
    <property type="entry name" value="BOX C_D SNORNA PROTEIN 1-RELATED"/>
    <property type="match status" value="1"/>
</dbReference>
<dbReference type="InterPro" id="IPR007529">
    <property type="entry name" value="Znf_HIT"/>
</dbReference>
<keyword evidence="9" id="KW-0539">Nucleus</keyword>
<evidence type="ECO:0000256" key="10">
    <source>
        <dbReference type="ARBA" id="ARBA00046946"/>
    </source>
</evidence>
<accession>A0A7I8KMF0</accession>
<evidence type="ECO:0000256" key="9">
    <source>
        <dbReference type="ARBA" id="ARBA00023242"/>
    </source>
</evidence>
<evidence type="ECO:0000256" key="5">
    <source>
        <dbReference type="ARBA" id="ARBA00022553"/>
    </source>
</evidence>
<dbReference type="PANTHER" id="PTHR13483:SF11">
    <property type="entry name" value="ZINC FINGER HIT DOMAIN-CONTAINING PROTEIN 3"/>
    <property type="match status" value="1"/>
</dbReference>
<proteinExistence type="predicted"/>
<organism evidence="14 15">
    <name type="scientific">Spirodela intermedia</name>
    <name type="common">Intermediate duckweed</name>
    <dbReference type="NCBI Taxonomy" id="51605"/>
    <lineage>
        <taxon>Eukaryota</taxon>
        <taxon>Viridiplantae</taxon>
        <taxon>Streptophyta</taxon>
        <taxon>Embryophyta</taxon>
        <taxon>Tracheophyta</taxon>
        <taxon>Spermatophyta</taxon>
        <taxon>Magnoliopsida</taxon>
        <taxon>Liliopsida</taxon>
        <taxon>Araceae</taxon>
        <taxon>Lemnoideae</taxon>
        <taxon>Spirodela</taxon>
    </lineage>
</organism>
<dbReference type="GO" id="GO:0048254">
    <property type="term" value="P:snoRNA localization"/>
    <property type="evidence" value="ECO:0007669"/>
    <property type="project" value="TreeGrafter"/>
</dbReference>
<dbReference type="CDD" id="cd23024">
    <property type="entry name" value="zf-HIT_ZNHIT2-3"/>
    <property type="match status" value="1"/>
</dbReference>
<dbReference type="GO" id="GO:0000492">
    <property type="term" value="P:box C/D snoRNP assembly"/>
    <property type="evidence" value="ECO:0007669"/>
    <property type="project" value="TreeGrafter"/>
</dbReference>
<dbReference type="EMBL" id="LR743594">
    <property type="protein sequence ID" value="CAA2622997.1"/>
    <property type="molecule type" value="Genomic_DNA"/>
</dbReference>
<dbReference type="Gene3D" id="3.30.60.190">
    <property type="match status" value="1"/>
</dbReference>
<evidence type="ECO:0000259" key="12">
    <source>
        <dbReference type="PROSITE" id="PS51083"/>
    </source>
</evidence>
<comment type="subunit">
    <text evidence="10">Thyroid receptor interacting proteins (TRIPs) specifically interact with the ligand binding domain of the thyroid receptor (TR). Requires the presence of thyroid hormone for its interaction. Interacts with NUFIP1. Interacts (via HIT-type zinc finger) with the RUVBL1/RUVBL2 complex in the presence of ADP.</text>
</comment>
<keyword evidence="6" id="KW-0479">Metal-binding</keyword>
<protein>
    <recommendedName>
        <fullName evidence="3">Zinc finger HIT domain-containing protein 3</fullName>
    </recommendedName>
</protein>
<dbReference type="GO" id="GO:0005634">
    <property type="term" value="C:nucleus"/>
    <property type="evidence" value="ECO:0007669"/>
    <property type="project" value="UniProtKB-SubCell"/>
</dbReference>
<dbReference type="Proteomes" id="UP000663760">
    <property type="component" value="Chromosome 7"/>
</dbReference>
<comment type="subcellular location">
    <subcellularLocation>
        <location evidence="2">Cytoplasm</location>
    </subcellularLocation>
    <subcellularLocation>
        <location evidence="1">Nucleus</location>
    </subcellularLocation>
</comment>
<dbReference type="GO" id="GO:0008270">
    <property type="term" value="F:zinc ion binding"/>
    <property type="evidence" value="ECO:0007669"/>
    <property type="project" value="UniProtKB-UniRule"/>
</dbReference>
<evidence type="ECO:0000256" key="8">
    <source>
        <dbReference type="ARBA" id="ARBA00022833"/>
    </source>
</evidence>
<dbReference type="Pfam" id="PF21373">
    <property type="entry name" value="ZNHIT3_C"/>
    <property type="match status" value="1"/>
</dbReference>
<dbReference type="GO" id="GO:0005737">
    <property type="term" value="C:cytoplasm"/>
    <property type="evidence" value="ECO:0007669"/>
    <property type="project" value="UniProtKB-SubCell"/>
</dbReference>